<comment type="caution">
    <text evidence="2">The sequence shown here is derived from an EMBL/GenBank/DDBJ whole genome shotgun (WGS) entry which is preliminary data.</text>
</comment>
<protein>
    <recommendedName>
        <fullName evidence="1">Putative DnaT-like domain-containing protein</fullName>
    </recommendedName>
</protein>
<dbReference type="Pfam" id="PF20557">
    <property type="entry name" value="DnaT_2"/>
    <property type="match status" value="1"/>
</dbReference>
<name>B6XKS0_9GAMM</name>
<accession>B6XKS0</accession>
<dbReference type="RefSeq" id="WP_006660884.1">
    <property type="nucleotide sequence ID" value="NZ_ABXW01000074.1"/>
</dbReference>
<reference evidence="2 3" key="1">
    <citation type="submission" date="2008-10" db="EMBL/GenBank/DDBJ databases">
        <title>Draft genome sequence of Providencia alcalifaciens (DSM 30120).</title>
        <authorList>
            <person name="Sudarsanam P."/>
            <person name="Ley R."/>
            <person name="Guruge J."/>
            <person name="Turnbaugh P.J."/>
            <person name="Mahowald M."/>
            <person name="Liep D."/>
            <person name="Gordon J."/>
        </authorList>
    </citation>
    <scope>NUCLEOTIDE SEQUENCE [LARGE SCALE GENOMIC DNA]</scope>
    <source>
        <strain evidence="2 3">DSM 30120</strain>
    </source>
</reference>
<evidence type="ECO:0000259" key="1">
    <source>
        <dbReference type="Pfam" id="PF20557"/>
    </source>
</evidence>
<evidence type="ECO:0000313" key="3">
    <source>
        <dbReference type="Proteomes" id="UP000003729"/>
    </source>
</evidence>
<dbReference type="eggNOG" id="ENOG5032TGJ">
    <property type="taxonomic scope" value="Bacteria"/>
</dbReference>
<reference evidence="2 3" key="2">
    <citation type="submission" date="2008-10" db="EMBL/GenBank/DDBJ databases">
        <authorList>
            <person name="Fulton L."/>
            <person name="Clifton S."/>
            <person name="Fulton B."/>
            <person name="Xu J."/>
            <person name="Minx P."/>
            <person name="Pepin K.H."/>
            <person name="Johnson M."/>
            <person name="Bhonagiri V."/>
            <person name="Nash W.E."/>
            <person name="Mardis E.R."/>
            <person name="Wilson R.K."/>
        </authorList>
    </citation>
    <scope>NUCLEOTIDE SEQUENCE [LARGE SCALE GENOMIC DNA]</scope>
    <source>
        <strain evidence="2 3">DSM 30120</strain>
    </source>
</reference>
<dbReference type="EMBL" id="ABXW01000074">
    <property type="protein sequence ID" value="EEB44103.1"/>
    <property type="molecule type" value="Genomic_DNA"/>
</dbReference>
<dbReference type="AlphaFoldDB" id="B6XKS0"/>
<organism evidence="2 3">
    <name type="scientific">Providencia alcalifaciens DSM 30120</name>
    <dbReference type="NCBI Taxonomy" id="520999"/>
    <lineage>
        <taxon>Bacteria</taxon>
        <taxon>Pseudomonadati</taxon>
        <taxon>Pseudomonadota</taxon>
        <taxon>Gammaproteobacteria</taxon>
        <taxon>Enterobacterales</taxon>
        <taxon>Morganellaceae</taxon>
        <taxon>Providencia</taxon>
    </lineage>
</organism>
<dbReference type="GeneID" id="57293457"/>
<dbReference type="InterPro" id="IPR046787">
    <property type="entry name" value="DnaT_2"/>
</dbReference>
<dbReference type="Proteomes" id="UP000003729">
    <property type="component" value="Unassembled WGS sequence"/>
</dbReference>
<gene>
    <name evidence="2" type="ORF">PROVALCAL_03980</name>
</gene>
<sequence length="160" mass="17496">MIDTDKDSPTFNSYASIDDLKAYSESRKLTLPDSELLESSLITAMDYLESQKWLGKRSDSTQPLSFPRTGLLHDGVAIASDIIPPQLIQAQCRLAIESQESELQPTLGAEVIAERIEGAIDLKYAEGTNTGAPNFVWLKGLLSGLIDISDGFAINTFAMR</sequence>
<proteinExistence type="predicted"/>
<feature type="domain" description="Putative DnaT-like" evidence="1">
    <location>
        <begin position="6"/>
        <end position="160"/>
    </location>
</feature>
<evidence type="ECO:0000313" key="2">
    <source>
        <dbReference type="EMBL" id="EEB44103.1"/>
    </source>
</evidence>